<dbReference type="EMBL" id="CP071793">
    <property type="protein sequence ID" value="QTD49031.1"/>
    <property type="molecule type" value="Genomic_DNA"/>
</dbReference>
<dbReference type="Pfam" id="PF12706">
    <property type="entry name" value="Lactamase_B_2"/>
    <property type="match status" value="1"/>
</dbReference>
<evidence type="ECO:0000313" key="4">
    <source>
        <dbReference type="Proteomes" id="UP000663929"/>
    </source>
</evidence>
<dbReference type="PANTHER" id="PTHR42663">
    <property type="entry name" value="HYDROLASE C777.06C-RELATED-RELATED"/>
    <property type="match status" value="1"/>
</dbReference>
<evidence type="ECO:0000313" key="3">
    <source>
        <dbReference type="EMBL" id="QTD49031.1"/>
    </source>
</evidence>
<dbReference type="Proteomes" id="UP000663929">
    <property type="component" value="Chromosome"/>
</dbReference>
<sequence length="321" mass="35951">MVALSVVAKALRPRCLLAWLLCLGAVHGAGPESDVPFIVVLGIAQDAGYPQAACAKACCADAWADPNRRRHAASLALVDPQSGRRWLFDATPDFKMQLRTLDRVAPPKSAPDLAGIFLTHGHIGHYSGLLHLGREVMGGRKVPVFAMPRMVRFLSGNGPWDQLVRLKDIVLQPLADGQKVELTENLSVTPFMVPHRDEYTETVGYFIEGPNRAALFIPDIDKWEKWETPIERWLAKVDVAYLDATFFAEGEIPGRNMNEIPHPFIVESMDRFAKLSPEQRGKVRFIHLNHTNPAIRPDGDARRQIERRGFAVAEERERRSL</sequence>
<keyword evidence="1" id="KW-0732">Signal</keyword>
<dbReference type="SUPFAM" id="SSF56281">
    <property type="entry name" value="Metallo-hydrolase/oxidoreductase"/>
    <property type="match status" value="1"/>
</dbReference>
<dbReference type="InterPro" id="IPR036866">
    <property type="entry name" value="RibonucZ/Hydroxyglut_hydro"/>
</dbReference>
<proteinExistence type="predicted"/>
<accession>A0A8A4TJK7</accession>
<feature type="signal peptide" evidence="1">
    <location>
        <begin position="1"/>
        <end position="28"/>
    </location>
</feature>
<evidence type="ECO:0000256" key="1">
    <source>
        <dbReference type="SAM" id="SignalP"/>
    </source>
</evidence>
<dbReference type="PANTHER" id="PTHR42663:SF7">
    <property type="entry name" value="COENZYME PQQ SYNTHESIS PROTEIN B"/>
    <property type="match status" value="1"/>
</dbReference>
<dbReference type="SMART" id="SM00849">
    <property type="entry name" value="Lactamase_B"/>
    <property type="match status" value="1"/>
</dbReference>
<dbReference type="KEGG" id="scor:J3U87_25885"/>
<reference evidence="3" key="1">
    <citation type="submission" date="2021-03" db="EMBL/GenBank/DDBJ databases">
        <title>Acanthopleuribacteraceae sp. M133.</title>
        <authorList>
            <person name="Wang G."/>
        </authorList>
    </citation>
    <scope>NUCLEOTIDE SEQUENCE</scope>
    <source>
        <strain evidence="3">M133</strain>
    </source>
</reference>
<feature type="chain" id="PRO_5035251423" description="Metallo-beta-lactamase domain-containing protein" evidence="1">
    <location>
        <begin position="29"/>
        <end position="321"/>
    </location>
</feature>
<protein>
    <recommendedName>
        <fullName evidence="2">Metallo-beta-lactamase domain-containing protein</fullName>
    </recommendedName>
</protein>
<dbReference type="AlphaFoldDB" id="A0A8A4TJK7"/>
<organism evidence="3 4">
    <name type="scientific">Sulfidibacter corallicola</name>
    <dbReference type="NCBI Taxonomy" id="2818388"/>
    <lineage>
        <taxon>Bacteria</taxon>
        <taxon>Pseudomonadati</taxon>
        <taxon>Acidobacteriota</taxon>
        <taxon>Holophagae</taxon>
        <taxon>Acanthopleuribacterales</taxon>
        <taxon>Acanthopleuribacteraceae</taxon>
        <taxon>Sulfidibacter</taxon>
    </lineage>
</organism>
<dbReference type="InterPro" id="IPR001279">
    <property type="entry name" value="Metallo-B-lactamas"/>
</dbReference>
<evidence type="ECO:0000259" key="2">
    <source>
        <dbReference type="SMART" id="SM00849"/>
    </source>
</evidence>
<gene>
    <name evidence="3" type="ORF">J3U87_25885</name>
</gene>
<dbReference type="RefSeq" id="WP_237378677.1">
    <property type="nucleotide sequence ID" value="NZ_CP071793.1"/>
</dbReference>
<name>A0A8A4TJK7_SULCO</name>
<keyword evidence="4" id="KW-1185">Reference proteome</keyword>
<dbReference type="Gene3D" id="3.60.15.10">
    <property type="entry name" value="Ribonuclease Z/Hydroxyacylglutathione hydrolase-like"/>
    <property type="match status" value="1"/>
</dbReference>
<feature type="domain" description="Metallo-beta-lactamase" evidence="2">
    <location>
        <begin position="71"/>
        <end position="255"/>
    </location>
</feature>